<proteinExistence type="predicted"/>
<dbReference type="STRING" id="313628.LNTAR_09229"/>
<reference evidence="2 3" key="1">
    <citation type="journal article" date="2010" name="J. Bacteriol.">
        <title>Genome sequence of Lentisphaera araneosa HTCC2155T, the type species of the order Lentisphaerales in the phylum Lentisphaerae.</title>
        <authorList>
            <person name="Thrash J.C."/>
            <person name="Cho J.C."/>
            <person name="Vergin K.L."/>
            <person name="Morris R.M."/>
            <person name="Giovannoni S.J."/>
        </authorList>
    </citation>
    <scope>NUCLEOTIDE SEQUENCE [LARGE SCALE GENOMIC DNA]</scope>
    <source>
        <strain evidence="2 3">HTCC2155</strain>
    </source>
</reference>
<keyword evidence="3" id="KW-1185">Reference proteome</keyword>
<dbReference type="Gene3D" id="3.40.50.1820">
    <property type="entry name" value="alpha/beta hydrolase"/>
    <property type="match status" value="1"/>
</dbReference>
<keyword evidence="1" id="KW-0732">Signal</keyword>
<organism evidence="2 3">
    <name type="scientific">Lentisphaera araneosa HTCC2155</name>
    <dbReference type="NCBI Taxonomy" id="313628"/>
    <lineage>
        <taxon>Bacteria</taxon>
        <taxon>Pseudomonadati</taxon>
        <taxon>Lentisphaerota</taxon>
        <taxon>Lentisphaeria</taxon>
        <taxon>Lentisphaerales</taxon>
        <taxon>Lentisphaeraceae</taxon>
        <taxon>Lentisphaera</taxon>
    </lineage>
</organism>
<dbReference type="eggNOG" id="COG0627">
    <property type="taxonomic scope" value="Bacteria"/>
</dbReference>
<protein>
    <recommendedName>
        <fullName evidence="4">Serine aminopeptidase S33 domain-containing protein</fullName>
    </recommendedName>
</protein>
<accession>A6DI87</accession>
<evidence type="ECO:0000313" key="2">
    <source>
        <dbReference type="EMBL" id="EDM28741.1"/>
    </source>
</evidence>
<evidence type="ECO:0008006" key="4">
    <source>
        <dbReference type="Google" id="ProtNLM"/>
    </source>
</evidence>
<dbReference type="AlphaFoldDB" id="A6DI87"/>
<evidence type="ECO:0000256" key="1">
    <source>
        <dbReference type="SAM" id="SignalP"/>
    </source>
</evidence>
<feature type="chain" id="PRO_5002693977" description="Serine aminopeptidase S33 domain-containing protein" evidence="1">
    <location>
        <begin position="20"/>
        <end position="547"/>
    </location>
</feature>
<dbReference type="Proteomes" id="UP000004947">
    <property type="component" value="Unassembled WGS sequence"/>
</dbReference>
<comment type="caution">
    <text evidence="2">The sequence shown here is derived from an EMBL/GenBank/DDBJ whole genome shotgun (WGS) entry which is preliminary data.</text>
</comment>
<dbReference type="InterPro" id="IPR029058">
    <property type="entry name" value="AB_hydrolase_fold"/>
</dbReference>
<dbReference type="RefSeq" id="WP_007277618.1">
    <property type="nucleotide sequence ID" value="NZ_ABCK01000004.1"/>
</dbReference>
<name>A6DI87_9BACT</name>
<evidence type="ECO:0000313" key="3">
    <source>
        <dbReference type="Proteomes" id="UP000004947"/>
    </source>
</evidence>
<feature type="signal peptide" evidence="1">
    <location>
        <begin position="1"/>
        <end position="19"/>
    </location>
</feature>
<sequence length="547" mass="61664">MKKILLLMVLMNLASSVYSKEPHDLDRHDSIAVWQWSLDTQDKHGRLGKAFLWIPPSCEYVRGVLYGQDVFLEQMAFEDPKIREVCTRNDLAIIHVGRGGLGYDGFGKEGEGYKKFNDLLSQFAEKSAYSELAQAPFLSLGHSGGAIWAWRMAYDKPERCFGVIGLRAAPISPPEHNKKAELNGVPSLCITGQFETMDPDYGAEHHWRWCRADILSFRAKRKNFLGSVLVHPGAGHWNWDDKLADYVALFIDKAVRARIPPVKPPLRQMPKLKTIKVQDGWLTDTNLISKAHYPTAAYNDYKGDPSMAFWHLDEELARANEAFGLIDGKELQLVTGADKNGNLLTKSWMQSIELAPLEDGISFDLQAGFLEQAPKLYSHPQEPYAIGHAPGKVRFRAMGSAEQLSDNRFRLRHNRFSLNKGADLKLMAYHSGDEKYIYAEQVIRVAVPKINKVGKEQKILFDDIPDQLYGVKSLDLKAVSDSGLPVRFCVIEGPVIIKGDKLIFTKIPVKAKWPMKITVAAYQWGRFSESQFQTAASIKKSFVIKQP</sequence>
<dbReference type="EMBL" id="ABCK01000004">
    <property type="protein sequence ID" value="EDM28741.1"/>
    <property type="molecule type" value="Genomic_DNA"/>
</dbReference>
<dbReference type="OrthoDB" id="994689at2"/>
<gene>
    <name evidence="2" type="ORF">LNTAR_09229</name>
</gene>
<dbReference type="SUPFAM" id="SSF53474">
    <property type="entry name" value="alpha/beta-Hydrolases"/>
    <property type="match status" value="1"/>
</dbReference>